<organism evidence="3 4">
    <name type="scientific">Pararhizobium capsulatum DSM 1112</name>
    <dbReference type="NCBI Taxonomy" id="1121113"/>
    <lineage>
        <taxon>Bacteria</taxon>
        <taxon>Pseudomonadati</taxon>
        <taxon>Pseudomonadota</taxon>
        <taxon>Alphaproteobacteria</taxon>
        <taxon>Hyphomicrobiales</taxon>
        <taxon>Rhizobiaceae</taxon>
        <taxon>Rhizobium/Agrobacterium group</taxon>
        <taxon>Pararhizobium</taxon>
    </lineage>
</organism>
<proteinExistence type="predicted"/>
<dbReference type="Proteomes" id="UP001230207">
    <property type="component" value="Unassembled WGS sequence"/>
</dbReference>
<feature type="compositionally biased region" description="Basic and acidic residues" evidence="1">
    <location>
        <begin position="1"/>
        <end position="21"/>
    </location>
</feature>
<sequence>MATHLDERGDRVSSVDEDRTVKATTNEARQGGLGKPVFIVLICGLLLAIVAWAGAELFGESTDNDASTRTQQTTPMTPAETGVSNS</sequence>
<feature type="region of interest" description="Disordered" evidence="1">
    <location>
        <begin position="60"/>
        <end position="86"/>
    </location>
</feature>
<name>A0ABU0BQC6_9HYPH</name>
<accession>A0ABU0BQC6</accession>
<dbReference type="EMBL" id="JAUSVF010000001">
    <property type="protein sequence ID" value="MDQ0320458.1"/>
    <property type="molecule type" value="Genomic_DNA"/>
</dbReference>
<keyword evidence="2" id="KW-0812">Transmembrane</keyword>
<evidence type="ECO:0000313" key="3">
    <source>
        <dbReference type="EMBL" id="MDQ0320458.1"/>
    </source>
</evidence>
<feature type="compositionally biased region" description="Polar residues" evidence="1">
    <location>
        <begin position="64"/>
        <end position="86"/>
    </location>
</feature>
<feature type="transmembrane region" description="Helical" evidence="2">
    <location>
        <begin position="37"/>
        <end position="55"/>
    </location>
</feature>
<feature type="region of interest" description="Disordered" evidence="1">
    <location>
        <begin position="1"/>
        <end position="28"/>
    </location>
</feature>
<comment type="caution">
    <text evidence="3">The sequence shown here is derived from an EMBL/GenBank/DDBJ whole genome shotgun (WGS) entry which is preliminary data.</text>
</comment>
<evidence type="ECO:0000313" key="4">
    <source>
        <dbReference type="Proteomes" id="UP001230207"/>
    </source>
</evidence>
<dbReference type="RefSeq" id="WP_307230224.1">
    <property type="nucleotide sequence ID" value="NZ_JAUSVF010000001.1"/>
</dbReference>
<keyword evidence="4" id="KW-1185">Reference proteome</keyword>
<protein>
    <submittedName>
        <fullName evidence="3">Uncharacterized protein</fullName>
    </submittedName>
</protein>
<evidence type="ECO:0000256" key="2">
    <source>
        <dbReference type="SAM" id="Phobius"/>
    </source>
</evidence>
<keyword evidence="2" id="KW-1133">Transmembrane helix</keyword>
<keyword evidence="2" id="KW-0472">Membrane</keyword>
<evidence type="ECO:0000256" key="1">
    <source>
        <dbReference type="SAM" id="MobiDB-lite"/>
    </source>
</evidence>
<reference evidence="3 4" key="1">
    <citation type="submission" date="2023-07" db="EMBL/GenBank/DDBJ databases">
        <title>Genomic Encyclopedia of Type Strains, Phase IV (KMG-IV): sequencing the most valuable type-strain genomes for metagenomic binning, comparative biology and taxonomic classification.</title>
        <authorList>
            <person name="Goeker M."/>
        </authorList>
    </citation>
    <scope>NUCLEOTIDE SEQUENCE [LARGE SCALE GENOMIC DNA]</scope>
    <source>
        <strain evidence="3 4">DSM 1112</strain>
    </source>
</reference>
<gene>
    <name evidence="3" type="ORF">QO002_002596</name>
</gene>